<organism evidence="2 3">
    <name type="scientific">Tolypocladium capitatum</name>
    <dbReference type="NCBI Taxonomy" id="45235"/>
    <lineage>
        <taxon>Eukaryota</taxon>
        <taxon>Fungi</taxon>
        <taxon>Dikarya</taxon>
        <taxon>Ascomycota</taxon>
        <taxon>Pezizomycotina</taxon>
        <taxon>Sordariomycetes</taxon>
        <taxon>Hypocreomycetidae</taxon>
        <taxon>Hypocreales</taxon>
        <taxon>Ophiocordycipitaceae</taxon>
        <taxon>Tolypocladium</taxon>
    </lineage>
</organism>
<feature type="compositionally biased region" description="Polar residues" evidence="1">
    <location>
        <begin position="585"/>
        <end position="603"/>
    </location>
</feature>
<accession>A0A2K3QJB1</accession>
<evidence type="ECO:0000313" key="3">
    <source>
        <dbReference type="Proteomes" id="UP000236621"/>
    </source>
</evidence>
<feature type="region of interest" description="Disordered" evidence="1">
    <location>
        <begin position="579"/>
        <end position="642"/>
    </location>
</feature>
<feature type="region of interest" description="Disordered" evidence="1">
    <location>
        <begin position="659"/>
        <end position="693"/>
    </location>
</feature>
<feature type="compositionally biased region" description="Basic and acidic residues" evidence="1">
    <location>
        <begin position="725"/>
        <end position="735"/>
    </location>
</feature>
<gene>
    <name evidence="2" type="ORF">TCAP_02449</name>
</gene>
<feature type="compositionally biased region" description="Low complexity" evidence="1">
    <location>
        <begin position="33"/>
        <end position="47"/>
    </location>
</feature>
<feature type="compositionally biased region" description="Basic and acidic residues" evidence="1">
    <location>
        <begin position="408"/>
        <end position="425"/>
    </location>
</feature>
<dbReference type="Proteomes" id="UP000236621">
    <property type="component" value="Unassembled WGS sequence"/>
</dbReference>
<feature type="region of interest" description="Disordered" evidence="1">
    <location>
        <begin position="1"/>
        <end position="501"/>
    </location>
</feature>
<feature type="compositionally biased region" description="Pro residues" evidence="1">
    <location>
        <begin position="248"/>
        <end position="260"/>
    </location>
</feature>
<feature type="compositionally biased region" description="Low complexity" evidence="1">
    <location>
        <begin position="663"/>
        <end position="673"/>
    </location>
</feature>
<sequence>MDSPRDQARLRQGLNPGPYNAPPNTSMAAVTMASSHIHSGHTSGSAIQPYNPQEWVSSPAPTPAPPQRSRQFQAEAQGVEVVLTGPKGSALPPPPYSPPRSRQQRPMSTAFEHAIISASTPPPGISTTSMHWPSRESPAPRSYPPPPGANGQGGARERRFGLTSLSRRRDDDQLSSSQDPQPHVLPMRRSMGPSALCREPERMTASSPSAFMPTAPPAARRAASTGAIDTPTSARSRSTSQTRWEPGMPLPPPPPGPPPSGSRSQSVQSMDRNSAPIISPPTRRAPPSGVSSLGPVPPTPANWVDEDAQPSQPDGRRSPDLTIDTSTAATSQDVPEPLASSSSANGGLNRARAVRHDKTIIQRRAESRTRHSSYGSIQPQLVPDIVVPESSDSHRLTMAKSTPHSGGRQRDFPRVDEPSSAHQDSRNSTPRAPASAKLPQLDTAIPPFSPHPVKAGQSSKSSQSVVPKALPTPPPQTRSASRSRPRDTSHPPPSAATPVSKQMVVAQNREQFAHATIERFRAFAAKEAAAATDADRVRMFADFIVDESRIRRERYSTAIGAMGSEIFDLTRDLFRPMTASRRESATSQEDWTPASTDPNASQRESVDSSFHGDGLPNSASASANTPTSPSGGGPPNNANWTTNYLPSLSPILSMSVSDNYENGSSRGRPSSRWWESDSQGDPSQGFERSKRESKYMGVSKGQWVEEEQNAVAHGAASRYASSEYPPEKTGWHDQGEPLSTPQPLRLSATPAGPSKSPSPSGPESVDVSRLVTMPPPYPRHHPAVNNNHPELAATRSSVRALSDLTEIDNAKERFAIASSKRREEFSKAASELRQSLRANLQKEINAGNLGYADAAAIEADSQEQEVDKTKDLEKAEYEHFQNEVILPLNDLLTGRIARATDLFDGLARHLFDNGQIDADMPQEEGDDRPELLEKLTLLKWIFETREALHRAIYDILSDRNCRYCEVVVTPYRLSGNSEKLKSAEAFFAEDAAKRQYGYANEVLDRARGFRTVMDEAVERGVALQLSAFWDIAPPLRQLLDSIPAEVEGFSIQIPPSEFEENPAYHEHPLQYLYSLLQHTEKSTYQFIESHTNLLCLLHEVKEAVVNAKARVLAMQVEEADGTPICMEEREERAKAMRQSEDRRLTEDLKEKVRVVQDQWNSALGEGIKNVKERTGAWLLQTGGWDETLEESAGFGGVSAIP</sequence>
<feature type="compositionally biased region" description="Basic and acidic residues" evidence="1">
    <location>
        <begin position="354"/>
        <end position="369"/>
    </location>
</feature>
<proteinExistence type="predicted"/>
<feature type="compositionally biased region" description="Low complexity" evidence="1">
    <location>
        <begin position="457"/>
        <end position="468"/>
    </location>
</feature>
<keyword evidence="3" id="KW-1185">Reference proteome</keyword>
<evidence type="ECO:0000256" key="1">
    <source>
        <dbReference type="SAM" id="MobiDB-lite"/>
    </source>
</evidence>
<dbReference type="EMBL" id="NRSZ01000374">
    <property type="protein sequence ID" value="PNY27626.1"/>
    <property type="molecule type" value="Genomic_DNA"/>
</dbReference>
<feature type="region of interest" description="Disordered" evidence="1">
    <location>
        <begin position="714"/>
        <end position="769"/>
    </location>
</feature>
<name>A0A2K3QJB1_9HYPO</name>
<reference evidence="2 3" key="1">
    <citation type="submission" date="2017-08" db="EMBL/GenBank/DDBJ databases">
        <title>Harnessing the power of phylogenomics to disentangle the directionality and signatures of interkingdom host jumping in the parasitic fungal genus Tolypocladium.</title>
        <authorList>
            <person name="Quandt C.A."/>
            <person name="Patterson W."/>
            <person name="Spatafora J.W."/>
        </authorList>
    </citation>
    <scope>NUCLEOTIDE SEQUENCE [LARGE SCALE GENOMIC DNA]</scope>
    <source>
        <strain evidence="2 3">CBS 113982</strain>
    </source>
</reference>
<dbReference type="OrthoDB" id="5367052at2759"/>
<feature type="compositionally biased region" description="Polar residues" evidence="1">
    <location>
        <begin position="323"/>
        <end position="346"/>
    </location>
</feature>
<evidence type="ECO:0000313" key="2">
    <source>
        <dbReference type="EMBL" id="PNY27626.1"/>
    </source>
</evidence>
<comment type="caution">
    <text evidence="2">The sequence shown here is derived from an EMBL/GenBank/DDBJ whole genome shotgun (WGS) entry which is preliminary data.</text>
</comment>
<feature type="compositionally biased region" description="Low complexity" evidence="1">
    <location>
        <begin position="616"/>
        <end position="639"/>
    </location>
</feature>
<dbReference type="AlphaFoldDB" id="A0A2K3QJB1"/>
<feature type="compositionally biased region" description="Low complexity" evidence="1">
    <location>
        <begin position="230"/>
        <end position="247"/>
    </location>
</feature>
<dbReference type="STRING" id="45235.A0A2K3QJB1"/>
<protein>
    <submittedName>
        <fullName evidence="2">Uncharacterized protein</fullName>
    </submittedName>
</protein>
<feature type="compositionally biased region" description="Low complexity" evidence="1">
    <location>
        <begin position="747"/>
        <end position="762"/>
    </location>
</feature>